<gene>
    <name evidence="1" type="ORF">FHS30_003314</name>
</gene>
<evidence type="ECO:0000313" key="2">
    <source>
        <dbReference type="Proteomes" id="UP000559987"/>
    </source>
</evidence>
<evidence type="ECO:0000313" key="1">
    <source>
        <dbReference type="EMBL" id="MBB3170097.1"/>
    </source>
</evidence>
<dbReference type="AlphaFoldDB" id="A0A839UXL1"/>
<dbReference type="EMBL" id="JACHXZ010000005">
    <property type="protein sequence ID" value="MBB3170097.1"/>
    <property type="molecule type" value="Genomic_DNA"/>
</dbReference>
<dbReference type="Proteomes" id="UP000559987">
    <property type="component" value="Unassembled WGS sequence"/>
</dbReference>
<organism evidence="1 2">
    <name type="scientific">Simiduia aestuariiviva</name>
    <dbReference type="NCBI Taxonomy" id="1510459"/>
    <lineage>
        <taxon>Bacteria</taxon>
        <taxon>Pseudomonadati</taxon>
        <taxon>Pseudomonadota</taxon>
        <taxon>Gammaproteobacteria</taxon>
        <taxon>Cellvibrionales</taxon>
        <taxon>Cellvibrionaceae</taxon>
        <taxon>Simiduia</taxon>
    </lineage>
</organism>
<protein>
    <submittedName>
        <fullName evidence="1">Uncharacterized protein</fullName>
    </submittedName>
</protein>
<keyword evidence="2" id="KW-1185">Reference proteome</keyword>
<accession>A0A839UXL1</accession>
<reference evidence="1 2" key="1">
    <citation type="submission" date="2020-08" db="EMBL/GenBank/DDBJ databases">
        <title>Genomic Encyclopedia of Type Strains, Phase III (KMG-III): the genomes of soil and plant-associated and newly described type strains.</title>
        <authorList>
            <person name="Whitman W."/>
        </authorList>
    </citation>
    <scope>NUCLEOTIDE SEQUENCE [LARGE SCALE GENOMIC DNA]</scope>
    <source>
        <strain evidence="1 2">CECT 8571</strain>
    </source>
</reference>
<sequence>MTTTGSTVSLSNSKQCINATNTALSSTDGRNVVTIGLPLSKLFTPGLTTPATKNHNPLI</sequence>
<proteinExistence type="predicted"/>
<comment type="caution">
    <text evidence="1">The sequence shown here is derived from an EMBL/GenBank/DDBJ whole genome shotgun (WGS) entry which is preliminary data.</text>
</comment>
<name>A0A839UXL1_9GAMM</name>